<feature type="transmembrane region" description="Helical" evidence="1">
    <location>
        <begin position="35"/>
        <end position="58"/>
    </location>
</feature>
<keyword evidence="3" id="KW-1185">Reference proteome</keyword>
<accession>A0AA36H4R0</accession>
<organism evidence="2 3">
    <name type="scientific">Cylicocyclus nassatus</name>
    <name type="common">Nematode worm</name>
    <dbReference type="NCBI Taxonomy" id="53992"/>
    <lineage>
        <taxon>Eukaryota</taxon>
        <taxon>Metazoa</taxon>
        <taxon>Ecdysozoa</taxon>
        <taxon>Nematoda</taxon>
        <taxon>Chromadorea</taxon>
        <taxon>Rhabditida</taxon>
        <taxon>Rhabditina</taxon>
        <taxon>Rhabditomorpha</taxon>
        <taxon>Strongyloidea</taxon>
        <taxon>Strongylidae</taxon>
        <taxon>Cylicocyclus</taxon>
    </lineage>
</organism>
<evidence type="ECO:0000313" key="2">
    <source>
        <dbReference type="EMBL" id="CAJ0603702.1"/>
    </source>
</evidence>
<reference evidence="2" key="1">
    <citation type="submission" date="2023-07" db="EMBL/GenBank/DDBJ databases">
        <authorList>
            <consortium name="CYATHOMIX"/>
        </authorList>
    </citation>
    <scope>NUCLEOTIDE SEQUENCE</scope>
    <source>
        <strain evidence="2">N/A</strain>
    </source>
</reference>
<dbReference type="AlphaFoldDB" id="A0AA36H4R0"/>
<dbReference type="EMBL" id="CATQJL010000305">
    <property type="protein sequence ID" value="CAJ0603702.1"/>
    <property type="molecule type" value="Genomic_DNA"/>
</dbReference>
<dbReference type="Proteomes" id="UP001176961">
    <property type="component" value="Unassembled WGS sequence"/>
</dbReference>
<comment type="caution">
    <text evidence="2">The sequence shown here is derived from an EMBL/GenBank/DDBJ whole genome shotgun (WGS) entry which is preliminary data.</text>
</comment>
<sequence>MYRGSLLKIPCYRLMFFNGIIDIVELMVTSNIMAFFHFTGAVFCSSMVLSWIMGHLGYSKLERSRYHTNTPSLLCTNYTVTYNTFAIASQIIKSPFSIKSLQEQEYENHKTLIGCEWKLQGYASMNERGSVICKEN</sequence>
<dbReference type="InterPro" id="IPR019425">
    <property type="entry name" value="7TM_GPCR_serpentine_rcpt_Srt"/>
</dbReference>
<proteinExistence type="predicted"/>
<name>A0AA36H4R0_CYLNA</name>
<protein>
    <submittedName>
        <fullName evidence="2">Uncharacterized protein</fullName>
    </submittedName>
</protein>
<dbReference type="Pfam" id="PF10321">
    <property type="entry name" value="7TM_GPCR_Srt"/>
    <property type="match status" value="1"/>
</dbReference>
<gene>
    <name evidence="2" type="ORF">CYNAS_LOCUS15685</name>
</gene>
<keyword evidence="1" id="KW-1133">Transmembrane helix</keyword>
<evidence type="ECO:0000313" key="3">
    <source>
        <dbReference type="Proteomes" id="UP001176961"/>
    </source>
</evidence>
<keyword evidence="1" id="KW-0472">Membrane</keyword>
<evidence type="ECO:0000256" key="1">
    <source>
        <dbReference type="SAM" id="Phobius"/>
    </source>
</evidence>
<keyword evidence="1" id="KW-0812">Transmembrane</keyword>